<protein>
    <recommendedName>
        <fullName evidence="3">DUF5659 domain-containing protein</fullName>
    </recommendedName>
</protein>
<evidence type="ECO:0008006" key="3">
    <source>
        <dbReference type="Google" id="ProtNLM"/>
    </source>
</evidence>
<evidence type="ECO:0000313" key="1">
    <source>
        <dbReference type="EMBL" id="SDM99022.1"/>
    </source>
</evidence>
<proteinExistence type="predicted"/>
<dbReference type="STRING" id="237069.SAMN05216498_1068"/>
<dbReference type="EMBL" id="FNIG01000002">
    <property type="protein sequence ID" value="SDM99022.1"/>
    <property type="molecule type" value="Genomic_DNA"/>
</dbReference>
<dbReference type="AlphaFoldDB" id="A0A1G9XQC7"/>
<evidence type="ECO:0000313" key="2">
    <source>
        <dbReference type="Proteomes" id="UP000199334"/>
    </source>
</evidence>
<keyword evidence="2" id="KW-1185">Reference proteome</keyword>
<accession>A0A1G9XQC7</accession>
<dbReference type="Proteomes" id="UP000199334">
    <property type="component" value="Unassembled WGS sequence"/>
</dbReference>
<dbReference type="RefSeq" id="WP_093855578.1">
    <property type="nucleotide sequence ID" value="NZ_BJVZ01000001.1"/>
</dbReference>
<reference evidence="1 2" key="1">
    <citation type="submission" date="2016-10" db="EMBL/GenBank/DDBJ databases">
        <authorList>
            <person name="de Groot N.N."/>
        </authorList>
    </citation>
    <scope>NUCLEOTIDE SEQUENCE [LARGE SCALE GENOMIC DNA]</scope>
    <source>
        <strain evidence="1 2">CGMCC 1.3442</strain>
    </source>
</reference>
<sequence>MNNEYLFSYSKNLSSYLMDQGFKYITKARRIDNPDSVFWLFKKSDAIISALEEYDKLKQDNVEF</sequence>
<name>A0A1G9XQC7_9BACI</name>
<organism evidence="1 2">
    <name type="scientific">Tenuibacillus multivorans</name>
    <dbReference type="NCBI Taxonomy" id="237069"/>
    <lineage>
        <taxon>Bacteria</taxon>
        <taxon>Bacillati</taxon>
        <taxon>Bacillota</taxon>
        <taxon>Bacilli</taxon>
        <taxon>Bacillales</taxon>
        <taxon>Bacillaceae</taxon>
        <taxon>Tenuibacillus</taxon>
    </lineage>
</organism>
<gene>
    <name evidence="1" type="ORF">SAMN05216498_1068</name>
</gene>